<dbReference type="VEuPathDB" id="FungiDB:RhiirFUN_016711"/>
<organism evidence="1 2">
    <name type="scientific">Rhizophagus irregularis</name>
    <dbReference type="NCBI Taxonomy" id="588596"/>
    <lineage>
        <taxon>Eukaryota</taxon>
        <taxon>Fungi</taxon>
        <taxon>Fungi incertae sedis</taxon>
        <taxon>Mucoromycota</taxon>
        <taxon>Glomeromycotina</taxon>
        <taxon>Glomeromycetes</taxon>
        <taxon>Glomerales</taxon>
        <taxon>Glomeraceae</taxon>
        <taxon>Rhizophagus</taxon>
    </lineage>
</organism>
<gene>
    <name evidence="1" type="ORF">CHRIB12_LOCUS4282</name>
</gene>
<sequence length="297" mass="34973">MEQEGLTKEKLDKIAMLQMKYDIEVMHLAEECNMEPEFVKNILKDFREPAFKKLRKCSAWNAWQVEWWQENQELSVMSPNAQQKCAMEWNDLDAEKKEQYTQAADKMNECRSLNKTGLIKDLNKRKIEINKQIKELRKIYKTLYSSCGVDILSIAVLYVDGINPNWFGTKVGEDFYAQCDTLDQILTVFQSYSTLKKAERDKVINNIEMSHDVNAIQIKDVSVNSKKTRDNVRQILREKFRMATGKELIPYKNWQLQTKYQLHGWPHKVEFVDYANLTENDKVKVLNALNDIHFTEN</sequence>
<reference evidence="1" key="1">
    <citation type="submission" date="2020-05" db="EMBL/GenBank/DDBJ databases">
        <authorList>
            <person name="Rincon C."/>
            <person name="Sanders R I."/>
            <person name="Robbins C."/>
            <person name="Chaturvedi A."/>
        </authorList>
    </citation>
    <scope>NUCLEOTIDE SEQUENCE</scope>
    <source>
        <strain evidence="1">CHB12</strain>
    </source>
</reference>
<name>A0A916E1L7_9GLOM</name>
<dbReference type="Proteomes" id="UP000684084">
    <property type="component" value="Unassembled WGS sequence"/>
</dbReference>
<dbReference type="EMBL" id="CAGKOT010000006">
    <property type="protein sequence ID" value="CAB5346788.1"/>
    <property type="molecule type" value="Genomic_DNA"/>
</dbReference>
<protein>
    <submittedName>
        <fullName evidence="1">Uncharacterized protein</fullName>
    </submittedName>
</protein>
<accession>A0A916E1L7</accession>
<dbReference type="AlphaFoldDB" id="A0A916E1L7"/>
<evidence type="ECO:0000313" key="2">
    <source>
        <dbReference type="Proteomes" id="UP000684084"/>
    </source>
</evidence>
<proteinExistence type="predicted"/>
<dbReference type="OrthoDB" id="2311494at2759"/>
<comment type="caution">
    <text evidence="1">The sequence shown here is derived from an EMBL/GenBank/DDBJ whole genome shotgun (WGS) entry which is preliminary data.</text>
</comment>
<evidence type="ECO:0000313" key="1">
    <source>
        <dbReference type="EMBL" id="CAB5346788.1"/>
    </source>
</evidence>